<keyword evidence="3" id="KW-1185">Reference proteome</keyword>
<name>A0A1U7NQY2_9DEIO</name>
<gene>
    <name evidence="2" type="ORF">BOO71_0015238</name>
</gene>
<dbReference type="Pfam" id="PF14329">
    <property type="entry name" value="DUF4386"/>
    <property type="match status" value="1"/>
</dbReference>
<evidence type="ECO:0000256" key="1">
    <source>
        <dbReference type="SAM" id="Phobius"/>
    </source>
</evidence>
<comment type="caution">
    <text evidence="2">The sequence shown here is derived from an EMBL/GenBank/DDBJ whole genome shotgun (WGS) entry which is preliminary data.</text>
</comment>
<evidence type="ECO:0000313" key="2">
    <source>
        <dbReference type="EMBL" id="OLV15327.1"/>
    </source>
</evidence>
<keyword evidence="1" id="KW-0812">Transmembrane</keyword>
<sequence length="253" mass="26951">MTLTQPTSSALPSAGRDTPLNLKVYGRVIALLYLLIAGVAGFTHFYLPSRLIVPGDAQATAANLLASPALYRVGSMGGELIILLSEVVLTVMLFMLFRHVNKTVALIATVARLIMTGIHGLNLLNSFFALTLLTGNMSVGAVASGERLALGMLFLDAHRYGFAIGTAFLSLHALALAYLIYTCGFLPRVLGVLFVLAGLGYLIDSAALLLTAQYVSTPPFIALPIAIAEVAFPLWLLVKGVDVPRWRVRLLGA</sequence>
<organism evidence="2 3">
    <name type="scientific">Deinococcus marmoris</name>
    <dbReference type="NCBI Taxonomy" id="249408"/>
    <lineage>
        <taxon>Bacteria</taxon>
        <taxon>Thermotogati</taxon>
        <taxon>Deinococcota</taxon>
        <taxon>Deinococci</taxon>
        <taxon>Deinococcales</taxon>
        <taxon>Deinococcaceae</taxon>
        <taxon>Deinococcus</taxon>
    </lineage>
</organism>
<proteinExistence type="predicted"/>
<accession>A0A1U7NQY2</accession>
<dbReference type="Proteomes" id="UP000186607">
    <property type="component" value="Unassembled WGS sequence"/>
</dbReference>
<feature type="transmembrane region" description="Helical" evidence="1">
    <location>
        <begin position="160"/>
        <end position="181"/>
    </location>
</feature>
<evidence type="ECO:0008006" key="4">
    <source>
        <dbReference type="Google" id="ProtNLM"/>
    </source>
</evidence>
<dbReference type="AlphaFoldDB" id="A0A1U7NQY2"/>
<protein>
    <recommendedName>
        <fullName evidence="4">DUF4386 domain-containing protein</fullName>
    </recommendedName>
</protein>
<keyword evidence="1" id="KW-0472">Membrane</keyword>
<dbReference type="EMBL" id="MSTI01000187">
    <property type="protein sequence ID" value="OLV15327.1"/>
    <property type="molecule type" value="Genomic_DNA"/>
</dbReference>
<keyword evidence="1" id="KW-1133">Transmembrane helix</keyword>
<dbReference type="InterPro" id="IPR025495">
    <property type="entry name" value="DUF4386"/>
</dbReference>
<reference evidence="2 3" key="1">
    <citation type="submission" date="2017-01" db="EMBL/GenBank/DDBJ databases">
        <title>Genome Analysis of Deinococcus marmoris KOPRI26562.</title>
        <authorList>
            <person name="Kim J.H."/>
            <person name="Oh H.-M."/>
        </authorList>
    </citation>
    <scope>NUCLEOTIDE SEQUENCE [LARGE SCALE GENOMIC DNA]</scope>
    <source>
        <strain evidence="2 3">KOPRI26562</strain>
    </source>
</reference>
<evidence type="ECO:0000313" key="3">
    <source>
        <dbReference type="Proteomes" id="UP000186607"/>
    </source>
</evidence>
<feature type="transmembrane region" description="Helical" evidence="1">
    <location>
        <begin position="193"/>
        <end position="214"/>
    </location>
</feature>
<dbReference type="OrthoDB" id="7060422at2"/>
<feature type="transmembrane region" description="Helical" evidence="1">
    <location>
        <begin position="80"/>
        <end position="97"/>
    </location>
</feature>
<dbReference type="STRING" id="249408.BOO71_0015238"/>
<feature type="transmembrane region" description="Helical" evidence="1">
    <location>
        <begin position="220"/>
        <end position="238"/>
    </location>
</feature>
<feature type="transmembrane region" description="Helical" evidence="1">
    <location>
        <begin position="24"/>
        <end position="47"/>
    </location>
</feature>
<dbReference type="RefSeq" id="WP_083653861.1">
    <property type="nucleotide sequence ID" value="NZ_MSTI01000187.1"/>
</dbReference>